<dbReference type="OrthoDB" id="1232at2759"/>
<evidence type="ECO:0000256" key="6">
    <source>
        <dbReference type="SAM" id="MobiDB-lite"/>
    </source>
</evidence>
<feature type="region of interest" description="Disordered" evidence="6">
    <location>
        <begin position="34"/>
        <end position="238"/>
    </location>
</feature>
<dbReference type="InterPro" id="IPR019340">
    <property type="entry name" value="Histone_AcTrfase_su3"/>
</dbReference>
<feature type="region of interest" description="Disordered" evidence="6">
    <location>
        <begin position="283"/>
        <end position="320"/>
    </location>
</feature>
<organism evidence="7 8">
    <name type="scientific">Cutaneotrichosporon oleaginosum</name>
    <dbReference type="NCBI Taxonomy" id="879819"/>
    <lineage>
        <taxon>Eukaryota</taxon>
        <taxon>Fungi</taxon>
        <taxon>Dikarya</taxon>
        <taxon>Basidiomycota</taxon>
        <taxon>Agaricomycotina</taxon>
        <taxon>Tremellomycetes</taxon>
        <taxon>Trichosporonales</taxon>
        <taxon>Trichosporonaceae</taxon>
        <taxon>Cutaneotrichosporon</taxon>
    </lineage>
</organism>
<feature type="compositionally biased region" description="Low complexity" evidence="6">
    <location>
        <begin position="76"/>
        <end position="88"/>
    </location>
</feature>
<evidence type="ECO:0000313" key="7">
    <source>
        <dbReference type="EMBL" id="KLT42397.1"/>
    </source>
</evidence>
<evidence type="ECO:0000256" key="4">
    <source>
        <dbReference type="ARBA" id="ARBA00023163"/>
    </source>
</evidence>
<evidence type="ECO:0000256" key="1">
    <source>
        <dbReference type="ARBA" id="ARBA00004123"/>
    </source>
</evidence>
<dbReference type="PANTHER" id="PTHR13556">
    <property type="entry name" value="TRANSCRIPTIONAL ADAPTER 3-RELATED"/>
    <property type="match status" value="1"/>
</dbReference>
<dbReference type="GO" id="GO:0000124">
    <property type="term" value="C:SAGA complex"/>
    <property type="evidence" value="ECO:0007669"/>
    <property type="project" value="TreeGrafter"/>
</dbReference>
<dbReference type="EMBL" id="KQ087206">
    <property type="protein sequence ID" value="KLT42397.1"/>
    <property type="molecule type" value="Genomic_DNA"/>
</dbReference>
<dbReference type="STRING" id="879819.A0A0J0XMS9"/>
<dbReference type="GO" id="GO:0005634">
    <property type="term" value="C:nucleus"/>
    <property type="evidence" value="ECO:0007669"/>
    <property type="project" value="UniProtKB-SubCell"/>
</dbReference>
<dbReference type="GeneID" id="28983790"/>
<reference evidence="7 8" key="1">
    <citation type="submission" date="2015-03" db="EMBL/GenBank/DDBJ databases">
        <title>Genomics and transcriptomics of the oil-accumulating basidiomycete yeast T. oleaginosus allow insights into substrate utilization and the diverse evolutionary trajectories of mating systems in fungi.</title>
        <authorList>
            <consortium name="DOE Joint Genome Institute"/>
            <person name="Kourist R."/>
            <person name="Kracht O."/>
            <person name="Bracharz F."/>
            <person name="Lipzen A."/>
            <person name="Nolan M."/>
            <person name="Ohm R."/>
            <person name="Grigoriev I."/>
            <person name="Sun S."/>
            <person name="Heitman J."/>
            <person name="Bruck T."/>
            <person name="Nowrousian M."/>
        </authorList>
    </citation>
    <scope>NUCLEOTIDE SEQUENCE [LARGE SCALE GENOMIC DNA]</scope>
    <source>
        <strain evidence="7 8">IBC0246</strain>
    </source>
</reference>
<evidence type="ECO:0000313" key="8">
    <source>
        <dbReference type="Proteomes" id="UP000053611"/>
    </source>
</evidence>
<evidence type="ECO:0008006" key="9">
    <source>
        <dbReference type="Google" id="ProtNLM"/>
    </source>
</evidence>
<comment type="subcellular location">
    <subcellularLocation>
        <location evidence="1">Nucleus</location>
    </subcellularLocation>
</comment>
<evidence type="ECO:0000256" key="3">
    <source>
        <dbReference type="ARBA" id="ARBA00023015"/>
    </source>
</evidence>
<evidence type="ECO:0000256" key="2">
    <source>
        <dbReference type="ARBA" id="ARBA00005330"/>
    </source>
</evidence>
<evidence type="ECO:0000256" key="5">
    <source>
        <dbReference type="ARBA" id="ARBA00023242"/>
    </source>
</evidence>
<sequence>MPPKPLTLLSLVQSISYPPLPTIEELEQLSNTLKAQRTAAKARLANMAPPPEEERTLKKQHKRKDREQTDERERAALAANQRAGAALEVVERRRVDTSADIKVKHERVSPVPSNASSASFRPNSQQTYGMPKKKKQKRVVDSDDEPLSQTPQPQTAPGVKIKLPQNKARPTESPAPSVAAPPSNSGNGGIDWSPPTKPLRPLIPERPGVKEPLSPGPKRQNEVDEDFSDRKAPPGQIACQTFWQSVEPYTRDLRHDDLAVLAFKADQPDLFQIPPRGRHFTEIWDEEDGNPPNTTQRPAVPPILRPRTTRKSAQGGSGDVEEMGAFSERLVSGVVSGYDLGEKFQRDVAGIPEPEGDLPSDIAMPNTESADMEERVKKEMRHMMLLGEHEEFDATAREDDEVTAALRTCQAELQAQIAINEARKARLVKQAESRLAYNEYQNYLEAMDKFIETEWAKRTKKHGSGGKKKMVNGVVVGEGRPPVNPELLRVVRLRQQWVETVGTVLKKRPEGEVLGIPQHSIYDGIGDNNVMDRKPHMVKLEAADGDEEHGDVA</sequence>
<comment type="similarity">
    <text evidence="2">Belongs to the NGG1 family.</text>
</comment>
<gene>
    <name evidence="7" type="ORF">CC85DRAFT_285628</name>
</gene>
<accession>A0A0J0XMS9</accession>
<protein>
    <recommendedName>
        <fullName evidence="9">Histone acetyltransferases subunit 3-domain-containing protein</fullName>
    </recommendedName>
</protein>
<feature type="compositionally biased region" description="Low complexity" evidence="6">
    <location>
        <begin position="109"/>
        <end position="119"/>
    </location>
</feature>
<dbReference type="AlphaFoldDB" id="A0A0J0XMS9"/>
<proteinExistence type="inferred from homology"/>
<dbReference type="GO" id="GO:0006357">
    <property type="term" value="P:regulation of transcription by RNA polymerase II"/>
    <property type="evidence" value="ECO:0007669"/>
    <property type="project" value="TreeGrafter"/>
</dbReference>
<dbReference type="Pfam" id="PF10198">
    <property type="entry name" value="Ada3"/>
    <property type="match status" value="1"/>
</dbReference>
<feature type="compositionally biased region" description="Basic and acidic residues" evidence="6">
    <location>
        <begin position="65"/>
        <end position="75"/>
    </location>
</feature>
<name>A0A0J0XMS9_9TREE</name>
<keyword evidence="8" id="KW-1185">Reference proteome</keyword>
<dbReference type="PANTHER" id="PTHR13556:SF2">
    <property type="entry name" value="TRANSCRIPTIONAL ADAPTER 3"/>
    <property type="match status" value="1"/>
</dbReference>
<dbReference type="RefSeq" id="XP_018278888.1">
    <property type="nucleotide sequence ID" value="XM_018423187.1"/>
</dbReference>
<keyword evidence="5" id="KW-0539">Nucleus</keyword>
<keyword evidence="4" id="KW-0804">Transcription</keyword>
<feature type="compositionally biased region" description="Low complexity" evidence="6">
    <location>
        <begin position="174"/>
        <end position="185"/>
    </location>
</feature>
<keyword evidence="3" id="KW-0805">Transcription regulation</keyword>
<dbReference type="GO" id="GO:0003713">
    <property type="term" value="F:transcription coactivator activity"/>
    <property type="evidence" value="ECO:0007669"/>
    <property type="project" value="TreeGrafter"/>
</dbReference>
<dbReference type="Proteomes" id="UP000053611">
    <property type="component" value="Unassembled WGS sequence"/>
</dbReference>
<feature type="compositionally biased region" description="Basic and acidic residues" evidence="6">
    <location>
        <begin position="89"/>
        <end position="108"/>
    </location>
</feature>